<dbReference type="InterPro" id="IPR013087">
    <property type="entry name" value="Znf_C2H2_type"/>
</dbReference>
<accession>A0A232FDK0</accession>
<feature type="domain" description="C2H2-type" evidence="7">
    <location>
        <begin position="2770"/>
        <end position="2796"/>
    </location>
</feature>
<feature type="compositionally biased region" description="Low complexity" evidence="6">
    <location>
        <begin position="245"/>
        <end position="257"/>
    </location>
</feature>
<feature type="region of interest" description="Disordered" evidence="6">
    <location>
        <begin position="1067"/>
        <end position="1106"/>
    </location>
</feature>
<feature type="region of interest" description="Disordered" evidence="6">
    <location>
        <begin position="687"/>
        <end position="710"/>
    </location>
</feature>
<feature type="compositionally biased region" description="Polar residues" evidence="6">
    <location>
        <begin position="2546"/>
        <end position="2564"/>
    </location>
</feature>
<feature type="region of interest" description="Disordered" evidence="6">
    <location>
        <begin position="2648"/>
        <end position="2670"/>
    </location>
</feature>
<feature type="compositionally biased region" description="Basic and acidic residues" evidence="6">
    <location>
        <begin position="1"/>
        <end position="22"/>
    </location>
</feature>
<dbReference type="Proteomes" id="UP000215335">
    <property type="component" value="Unassembled WGS sequence"/>
</dbReference>
<dbReference type="PROSITE" id="PS00028">
    <property type="entry name" value="ZINC_FINGER_C2H2_1"/>
    <property type="match status" value="7"/>
</dbReference>
<feature type="compositionally biased region" description="Polar residues" evidence="6">
    <location>
        <begin position="2277"/>
        <end position="2290"/>
    </location>
</feature>
<gene>
    <name evidence="8" type="ORF">TSAR_003344</name>
</gene>
<feature type="region of interest" description="Disordered" evidence="6">
    <location>
        <begin position="2190"/>
        <end position="2307"/>
    </location>
</feature>
<dbReference type="SMART" id="SM00355">
    <property type="entry name" value="ZnF_C2H2"/>
    <property type="match status" value="14"/>
</dbReference>
<feature type="domain" description="C2H2-type" evidence="7">
    <location>
        <begin position="1444"/>
        <end position="1471"/>
    </location>
</feature>
<feature type="compositionally biased region" description="Basic and acidic residues" evidence="6">
    <location>
        <begin position="302"/>
        <end position="333"/>
    </location>
</feature>
<feature type="compositionally biased region" description="Low complexity" evidence="6">
    <location>
        <begin position="446"/>
        <end position="458"/>
    </location>
</feature>
<feature type="region of interest" description="Disordered" evidence="6">
    <location>
        <begin position="1"/>
        <end position="30"/>
    </location>
</feature>
<dbReference type="GO" id="GO:0043565">
    <property type="term" value="F:sequence-specific DNA binding"/>
    <property type="evidence" value="ECO:0007669"/>
    <property type="project" value="TreeGrafter"/>
</dbReference>
<feature type="compositionally biased region" description="Polar residues" evidence="6">
    <location>
        <begin position="2245"/>
        <end position="2263"/>
    </location>
</feature>
<organism evidence="8 9">
    <name type="scientific">Trichomalopsis sarcophagae</name>
    <dbReference type="NCBI Taxonomy" id="543379"/>
    <lineage>
        <taxon>Eukaryota</taxon>
        <taxon>Metazoa</taxon>
        <taxon>Ecdysozoa</taxon>
        <taxon>Arthropoda</taxon>
        <taxon>Hexapoda</taxon>
        <taxon>Insecta</taxon>
        <taxon>Pterygota</taxon>
        <taxon>Neoptera</taxon>
        <taxon>Endopterygota</taxon>
        <taxon>Hymenoptera</taxon>
        <taxon>Apocrita</taxon>
        <taxon>Proctotrupomorpha</taxon>
        <taxon>Chalcidoidea</taxon>
        <taxon>Pteromalidae</taxon>
        <taxon>Pteromalinae</taxon>
        <taxon>Trichomalopsis</taxon>
    </lineage>
</organism>
<keyword evidence="3 5" id="KW-0863">Zinc-finger</keyword>
<evidence type="ECO:0000313" key="9">
    <source>
        <dbReference type="Proteomes" id="UP000215335"/>
    </source>
</evidence>
<feature type="compositionally biased region" description="Low complexity" evidence="6">
    <location>
        <begin position="425"/>
        <end position="439"/>
    </location>
</feature>
<keyword evidence="1" id="KW-0479">Metal-binding</keyword>
<comment type="caution">
    <text evidence="8">The sequence shown here is derived from an EMBL/GenBank/DDBJ whole genome shotgun (WGS) entry which is preliminary data.</text>
</comment>
<keyword evidence="4" id="KW-0862">Zinc</keyword>
<dbReference type="Gene3D" id="3.30.160.60">
    <property type="entry name" value="Classic Zinc Finger"/>
    <property type="match status" value="2"/>
</dbReference>
<feature type="region of interest" description="Disordered" evidence="6">
    <location>
        <begin position="1396"/>
        <end position="1417"/>
    </location>
</feature>
<dbReference type="GO" id="GO:0008270">
    <property type="term" value="F:zinc ion binding"/>
    <property type="evidence" value="ECO:0007669"/>
    <property type="project" value="UniProtKB-KW"/>
</dbReference>
<feature type="region of interest" description="Disordered" evidence="6">
    <location>
        <begin position="2452"/>
        <end position="2482"/>
    </location>
</feature>
<feature type="compositionally biased region" description="Polar residues" evidence="6">
    <location>
        <begin position="2657"/>
        <end position="2670"/>
    </location>
</feature>
<keyword evidence="2" id="KW-0677">Repeat</keyword>
<feature type="compositionally biased region" description="Basic and acidic residues" evidence="6">
    <location>
        <begin position="280"/>
        <end position="289"/>
    </location>
</feature>
<feature type="region of interest" description="Disordered" evidence="6">
    <location>
        <begin position="424"/>
        <end position="493"/>
    </location>
</feature>
<protein>
    <recommendedName>
        <fullName evidence="7">C2H2-type domain-containing protein</fullName>
    </recommendedName>
</protein>
<evidence type="ECO:0000256" key="5">
    <source>
        <dbReference type="PROSITE-ProRule" id="PRU00042"/>
    </source>
</evidence>
<feature type="region of interest" description="Disordered" evidence="6">
    <location>
        <begin position="2499"/>
        <end position="2564"/>
    </location>
</feature>
<evidence type="ECO:0000256" key="4">
    <source>
        <dbReference type="ARBA" id="ARBA00022833"/>
    </source>
</evidence>
<feature type="domain" description="C2H2-type" evidence="7">
    <location>
        <begin position="2324"/>
        <end position="2351"/>
    </location>
</feature>
<evidence type="ECO:0000256" key="3">
    <source>
        <dbReference type="ARBA" id="ARBA00022771"/>
    </source>
</evidence>
<feature type="domain" description="C2H2-type" evidence="7">
    <location>
        <begin position="1518"/>
        <end position="1545"/>
    </location>
</feature>
<feature type="region of interest" description="Disordered" evidence="6">
    <location>
        <begin position="245"/>
        <end position="378"/>
    </location>
</feature>
<evidence type="ECO:0000256" key="6">
    <source>
        <dbReference type="SAM" id="MobiDB-lite"/>
    </source>
</evidence>
<dbReference type="PANTHER" id="PTHR24408">
    <property type="entry name" value="ZINC FINGER PROTEIN"/>
    <property type="match status" value="1"/>
</dbReference>
<keyword evidence="9" id="KW-1185">Reference proteome</keyword>
<feature type="compositionally biased region" description="Polar residues" evidence="6">
    <location>
        <begin position="1401"/>
        <end position="1417"/>
    </location>
</feature>
<feature type="compositionally biased region" description="Basic and acidic residues" evidence="6">
    <location>
        <begin position="258"/>
        <end position="267"/>
    </location>
</feature>
<feature type="compositionally biased region" description="Polar residues" evidence="6">
    <location>
        <begin position="2462"/>
        <end position="2477"/>
    </location>
</feature>
<feature type="region of interest" description="Disordered" evidence="6">
    <location>
        <begin position="1470"/>
        <end position="1508"/>
    </location>
</feature>
<feature type="region of interest" description="Disordered" evidence="6">
    <location>
        <begin position="1331"/>
        <end position="1361"/>
    </location>
</feature>
<dbReference type="PROSITE" id="PS50157">
    <property type="entry name" value="ZINC_FINGER_C2H2_2"/>
    <property type="match status" value="5"/>
</dbReference>
<dbReference type="STRING" id="543379.A0A232FDK0"/>
<dbReference type="GO" id="GO:0005634">
    <property type="term" value="C:nucleus"/>
    <property type="evidence" value="ECO:0007669"/>
    <property type="project" value="TreeGrafter"/>
</dbReference>
<dbReference type="PANTHER" id="PTHR24408:SF64">
    <property type="entry name" value="LINKING IMMUNITY AND METABOLISM-RELATED"/>
    <property type="match status" value="1"/>
</dbReference>
<feature type="compositionally biased region" description="Basic and acidic residues" evidence="6">
    <location>
        <begin position="348"/>
        <end position="358"/>
    </location>
</feature>
<proteinExistence type="predicted"/>
<evidence type="ECO:0000256" key="2">
    <source>
        <dbReference type="ARBA" id="ARBA00022737"/>
    </source>
</evidence>
<feature type="region of interest" description="Disordered" evidence="6">
    <location>
        <begin position="2388"/>
        <end position="2426"/>
    </location>
</feature>
<feature type="region of interest" description="Disordered" evidence="6">
    <location>
        <begin position="610"/>
        <end position="630"/>
    </location>
</feature>
<feature type="compositionally biased region" description="Basic and acidic residues" evidence="6">
    <location>
        <begin position="1343"/>
        <end position="1357"/>
    </location>
</feature>
<evidence type="ECO:0000256" key="1">
    <source>
        <dbReference type="ARBA" id="ARBA00022723"/>
    </source>
</evidence>
<feature type="region of interest" description="Disordered" evidence="6">
    <location>
        <begin position="1119"/>
        <end position="1191"/>
    </location>
</feature>
<dbReference type="OrthoDB" id="6414306at2759"/>
<evidence type="ECO:0000313" key="8">
    <source>
        <dbReference type="EMBL" id="OXU28427.1"/>
    </source>
</evidence>
<feature type="domain" description="C2H2-type" evidence="7">
    <location>
        <begin position="1990"/>
        <end position="2017"/>
    </location>
</feature>
<feature type="compositionally biased region" description="Polar residues" evidence="6">
    <location>
        <begin position="1081"/>
        <end position="1097"/>
    </location>
</feature>
<name>A0A232FDK0_9HYME</name>
<feature type="compositionally biased region" description="Basic and acidic residues" evidence="6">
    <location>
        <begin position="687"/>
        <end position="697"/>
    </location>
</feature>
<dbReference type="InterPro" id="IPR036236">
    <property type="entry name" value="Znf_C2H2_sf"/>
</dbReference>
<feature type="compositionally biased region" description="Polar residues" evidence="6">
    <location>
        <begin position="2214"/>
        <end position="2236"/>
    </location>
</feature>
<dbReference type="EMBL" id="NNAY01000432">
    <property type="protein sequence ID" value="OXU28427.1"/>
    <property type="molecule type" value="Genomic_DNA"/>
</dbReference>
<feature type="compositionally biased region" description="Polar residues" evidence="6">
    <location>
        <begin position="2388"/>
        <end position="2419"/>
    </location>
</feature>
<sequence>MESSHTMEKSKESNVNGKDEHLSALGTNVQKPLEKKKFCNTVFATKMRNRRKEEKLKEINTTEVLDSCKGKSIDVKHIDPKAVPKLIAAANTATTATEMTGAIQKHRKRKRWNRWKLGMDTKKKKSTLKHPKVDKMNNARVCDKSTSETNPVQTDSSTIKEEVEGNKLETSTVNGDIHRRKSLRHLAPNVTPNQKHDSEIKPDKETIPTTEIFSCRRTEPFIGKLKTRESRILNIEKLLNRPILKNNNEPIENGNKNLPEKKEEKRTAFVPDINSTVKQSRSDENKESDNCMDAKTFTNKESSIKESKSYKNKESDYCKDAKSSTKSQKSENKHKNKLKNRSTIGITDTEKKLVDPESKNTPNKVNETKENEDEETSCRRTIPFEGKIIDKPVSGITEISKNIAYPNDVNIELDVVKENVNTEHSCSSMDSNSKQNSSDVIHKKSNASNNMKAKSDSNLTSDDVKLKSSKDINMSNEKSKNESSQVQNDSETDNSIKDANALLHVLNKTNTIFDKTAKDQSIEVNEEDSSVQVKELSNSSSETNTKINVLNNASMELDKLPKSVESQLLDSEYGNWSCSRTEPYKYYIHCSRTLPYVRPVNKVKTAVTSEASSDQINHNNQQPESISNHKLTLNETEKSNSETNIPRNSESESVDCIVDTNLGSNSETVQNGEWKFRRKRQKTFIEQENKIEEETHPLKKSKIKSSPSVKASVDRKLTATPSVSPSKTICFLLSLNCTKHDHHHDTDNGMSVKDLAGKQKASVVLLRLEHINDPLVVDYLKKTDLLNRIDSSLMMPEKDTNEKPSTGLNDAKLIVSNEKVEEVARDVSTSLSLPTPSMLVANATTTITSNTIKASGDANQTTEVNSSINEKVLRPKSRARVRPLSRVSIESPSITRNKRNKHPVNYLEAFSDSDEDIKSNFSISLRTRSQSRGPTLRERNKHKVDQEMDDNDMEVEEFSHIGRNTKAQSRMAHESNHNILNKEEINDSINIRTRSLSRAAKAIESPNKKVQSLVTLDSDENEQLTVHHNELSAKLSSIHNNLSQENQAQEDAELDKEIEEHSRNYKQLRTQSPGPGAEFLNSPSSANLDQLVGSSKSDVTEVDEQCRVSDLRTPSIVQSGVKELATPKSTNGIPVSGRISRASKRGESASRILSDISTTPSRGRRESSCSGSRSSTPRKTRRLSSNLPTKISRSRLNSEAASLAVKPAIEIAPSQDLKVQLIKIETVCQSFKDYSASEIEVLTRKYIDLLMNSNFTCDTWREPINYHRPVDTTLKHQQQVEQVDNSDCVSTDFETQCEDIEEPMSMKEIEKLAGTSNEEFTIIEERIVIEKQQETSPNIQKQKTPDKPKQASSKKIDQQNVASLTPLESAIATLTNQVEPLEKMDLGVLNTSVPDKETRNEQSIASPNVNEASHVNQEQTELVGKNVSKNRNKNTITVNGTTMHTCPSCNKIFVIEDLLKEHIAVMHGDKLSGTDSNVTSTTKTKTNEKRTSLATSGPSSVKKQSGKIKKKHRYSESLKCAICSQMFETKELLFEHIMTHNETELQSAYVSAIAIRNHDQDPNITGEEAADLDVSNQQMDKNNSKKSTDGNIKCSMASFDCEDSNANELRATSTMVIANAPVEQQQQVIDLAGNDNNAEIEPILENICQRPISICPCHAHETTNQDLQIEMVLLCRTCNVIFRRRDCFEVHYRSSPECRLKRSNNEITKVPKLFCSGCPCVLESLTKMREHLEEHAKKNNQGTVTFICNICKVAFFGVGGIFYSHWFNHTKAPNFVASRYSFPKLSVVTVLEDPNVAITTTKSQEGFFYIAEHVCRQCSCKSSFLNCHIYRLPFSSEPELQKHKERPCQPPAPAMARSDGSDSNRLQMIKLICDLCKKYYVNKENFDRHCCERNHLKTPPPKFSRLPINNSEQAFVCGLCRSVAKTDEEMKEHWKRIHSPIMELYTCKTCNIVPSNDVTNYTYEKFERHCRLMHKSEVITCLVYFVTARYVCNVCKFGFESERSMKEHQVIHQKRSTATNIAAAQIPVPAVLPMNPSAPSFWVTNQPAPDGGMQMHSIYVQYPNINGNIHPQVPILPNAVPVNVMNPQQMQIQNTLIHAGTLNVTPSIITSDNVVTGENSATTSASNTAGDSVLRTMLVQPDVDHRQSCTNEPGSTSRNSIIETIQIDSRSNSPILDNVASTTTVTVTTNSGTSVTADETVPTSPTSRKKSYMTMVNPNFESMLGTNNSSQSNVINDASPAPDKGTSSSSGDVTPVSTESATPQPFEVVLLTDDLSENSNGEANPTNDQPADQRQKTMESTESSSVKSFLRVRSIAELQKIKIHLCSVCGLSFDTPSAFEIHSQQHEASDEVGRATPVQMISPMISQANKETSSEPQNILITQMRQKLSSLSTNGTSSPNNSDSRTNISPTVHPSQPRLQQQQQQQQNYWFAPCNGAGINVASSVTNNYSINQQQQQSQQQNVPTRSMNSPVNTIDSYLTPRGLPPQYPGTMNTMIPSRPGTIQLPERNLTDSSTPGSKRPSGAATRIPQQSLPSFQELAEHRQSNTRAPYNCNSNDGSVQNSSLNSRAQMNASAIRNPHTVHHILAQKTYSRSSNEMNYSTATVNNTQSFQSPGQQRKNIYNCQYFGCNFRSQSLAALRAHGASHLSTKQSSTSSANQEIQSNLSPQQRLPSFQNVSKHVLVNQVPERTRHSVPSSRLAPTNSTEKRLVCRICNFTCTTSTELIQHVTTNHSAPAPNQVCCYICDYCPTPLIFETEDLLRKHMNSSHNHFCNVCSKRYPSKEDLMMHMDVHARTT</sequence>
<evidence type="ECO:0000259" key="7">
    <source>
        <dbReference type="PROSITE" id="PS50157"/>
    </source>
</evidence>
<dbReference type="GO" id="GO:0000981">
    <property type="term" value="F:DNA-binding transcription factor activity, RNA polymerase II-specific"/>
    <property type="evidence" value="ECO:0007669"/>
    <property type="project" value="TreeGrafter"/>
</dbReference>
<reference evidence="8 9" key="1">
    <citation type="journal article" date="2017" name="Curr. Biol.">
        <title>The Evolution of Venom by Co-option of Single-Copy Genes.</title>
        <authorList>
            <person name="Martinson E.O."/>
            <person name="Mrinalini"/>
            <person name="Kelkar Y.D."/>
            <person name="Chang C.H."/>
            <person name="Werren J.H."/>
        </authorList>
    </citation>
    <scope>NUCLEOTIDE SEQUENCE [LARGE SCALE GENOMIC DNA]</scope>
    <source>
        <strain evidence="8 9">Alberta</strain>
        <tissue evidence="8">Whole body</tissue>
    </source>
</reference>
<feature type="compositionally biased region" description="Low complexity" evidence="6">
    <location>
        <begin position="1474"/>
        <end position="1484"/>
    </location>
</feature>
<dbReference type="SUPFAM" id="SSF57667">
    <property type="entry name" value="beta-beta-alpha zinc fingers"/>
    <property type="match status" value="1"/>
</dbReference>